<dbReference type="InterPro" id="IPR000835">
    <property type="entry name" value="HTH_MarR-typ"/>
</dbReference>
<dbReference type="PRINTS" id="PR00598">
    <property type="entry name" value="HTHMARR"/>
</dbReference>
<evidence type="ECO:0000313" key="7">
    <source>
        <dbReference type="Proteomes" id="UP001501746"/>
    </source>
</evidence>
<gene>
    <name evidence="6" type="ORF">GCM10009750_03780</name>
</gene>
<evidence type="ECO:0000313" key="6">
    <source>
        <dbReference type="EMBL" id="GAA1824252.1"/>
    </source>
</evidence>
<dbReference type="Gene3D" id="1.10.10.10">
    <property type="entry name" value="Winged helix-like DNA-binding domain superfamily/Winged helix DNA-binding domain"/>
    <property type="match status" value="1"/>
</dbReference>
<dbReference type="Pfam" id="PF12802">
    <property type="entry name" value="MarR_2"/>
    <property type="match status" value="1"/>
</dbReference>
<accession>A0ABN2MEY7</accession>
<dbReference type="PANTHER" id="PTHR39515">
    <property type="entry name" value="CONSERVED PROTEIN"/>
    <property type="match status" value="1"/>
</dbReference>
<keyword evidence="2" id="KW-0238">DNA-binding</keyword>
<reference evidence="6 7" key="1">
    <citation type="journal article" date="2019" name="Int. J. Syst. Evol. Microbiol.">
        <title>The Global Catalogue of Microorganisms (GCM) 10K type strain sequencing project: providing services to taxonomists for standard genome sequencing and annotation.</title>
        <authorList>
            <consortium name="The Broad Institute Genomics Platform"/>
            <consortium name="The Broad Institute Genome Sequencing Center for Infectious Disease"/>
            <person name="Wu L."/>
            <person name="Ma J."/>
        </authorList>
    </citation>
    <scope>NUCLEOTIDE SEQUENCE [LARGE SCALE GENOMIC DNA]</scope>
    <source>
        <strain evidence="6 7">JCM 14323</strain>
    </source>
</reference>
<dbReference type="SUPFAM" id="SSF46785">
    <property type="entry name" value="Winged helix' DNA-binding domain"/>
    <property type="match status" value="1"/>
</dbReference>
<evidence type="ECO:0000256" key="2">
    <source>
        <dbReference type="ARBA" id="ARBA00023125"/>
    </source>
</evidence>
<dbReference type="PANTHER" id="PTHR39515:SF2">
    <property type="entry name" value="HTH-TYPE TRANSCRIPTIONAL REGULATOR RV0880"/>
    <property type="match status" value="1"/>
</dbReference>
<dbReference type="PROSITE" id="PS50995">
    <property type="entry name" value="HTH_MARR_2"/>
    <property type="match status" value="1"/>
</dbReference>
<dbReference type="InterPro" id="IPR036388">
    <property type="entry name" value="WH-like_DNA-bd_sf"/>
</dbReference>
<dbReference type="InterPro" id="IPR036390">
    <property type="entry name" value="WH_DNA-bd_sf"/>
</dbReference>
<dbReference type="InterPro" id="IPR052526">
    <property type="entry name" value="HTH-type_Bedaq_tolerance"/>
</dbReference>
<evidence type="ECO:0000256" key="1">
    <source>
        <dbReference type="ARBA" id="ARBA00023015"/>
    </source>
</evidence>
<keyword evidence="7" id="KW-1185">Reference proteome</keyword>
<dbReference type="SMART" id="SM00347">
    <property type="entry name" value="HTH_MARR"/>
    <property type="match status" value="1"/>
</dbReference>
<sequence>MSGAERAADRVDVARLSGVISPLRRSLLRAAREAEDLPDIPDTQIEVLRALPAGTTRSPVELADDLSLNRTTVSNLLKSMAAAGLVTREPDPADRRRLGVRASERSERLLGRFDEASASLLGEAVDALDAGDARALAAAVPALERLRDALQDVSRTRRDLRSTPAVAPGEPDA</sequence>
<comment type="caution">
    <text evidence="6">The sequence shown here is derived from an EMBL/GenBank/DDBJ whole genome shotgun (WGS) entry which is preliminary data.</text>
</comment>
<evidence type="ECO:0000259" key="5">
    <source>
        <dbReference type="PROSITE" id="PS50995"/>
    </source>
</evidence>
<dbReference type="PROSITE" id="PS01117">
    <property type="entry name" value="HTH_MARR_1"/>
    <property type="match status" value="1"/>
</dbReference>
<feature type="region of interest" description="Disordered" evidence="4">
    <location>
        <begin position="153"/>
        <end position="173"/>
    </location>
</feature>
<name>A0ABN2MEY7_9MICO</name>
<keyword evidence="3" id="KW-0804">Transcription</keyword>
<dbReference type="EMBL" id="BAAANK010000001">
    <property type="protein sequence ID" value="GAA1824252.1"/>
    <property type="molecule type" value="Genomic_DNA"/>
</dbReference>
<dbReference type="RefSeq" id="WP_157425889.1">
    <property type="nucleotide sequence ID" value="NZ_BAAANK010000001.1"/>
</dbReference>
<dbReference type="InterPro" id="IPR023187">
    <property type="entry name" value="Tscrpt_reg_MarR-type_CS"/>
</dbReference>
<feature type="domain" description="HTH marR-type" evidence="5">
    <location>
        <begin position="1"/>
        <end position="148"/>
    </location>
</feature>
<protein>
    <submittedName>
        <fullName evidence="6">MarR family transcriptional regulator</fullName>
    </submittedName>
</protein>
<dbReference type="Proteomes" id="UP001501746">
    <property type="component" value="Unassembled WGS sequence"/>
</dbReference>
<organism evidence="6 7">
    <name type="scientific">Agromyces salentinus</name>
    <dbReference type="NCBI Taxonomy" id="269421"/>
    <lineage>
        <taxon>Bacteria</taxon>
        <taxon>Bacillati</taxon>
        <taxon>Actinomycetota</taxon>
        <taxon>Actinomycetes</taxon>
        <taxon>Micrococcales</taxon>
        <taxon>Microbacteriaceae</taxon>
        <taxon>Agromyces</taxon>
    </lineage>
</organism>
<evidence type="ECO:0000256" key="4">
    <source>
        <dbReference type="SAM" id="MobiDB-lite"/>
    </source>
</evidence>
<keyword evidence="1" id="KW-0805">Transcription regulation</keyword>
<evidence type="ECO:0000256" key="3">
    <source>
        <dbReference type="ARBA" id="ARBA00023163"/>
    </source>
</evidence>
<proteinExistence type="predicted"/>